<dbReference type="PROSITE" id="PS51257">
    <property type="entry name" value="PROKAR_LIPOPROTEIN"/>
    <property type="match status" value="1"/>
</dbReference>
<organism evidence="4 5">
    <name type="scientific">Chondrus crispus</name>
    <name type="common">Carrageen Irish moss</name>
    <name type="synonym">Polymorpha crispa</name>
    <dbReference type="NCBI Taxonomy" id="2769"/>
    <lineage>
        <taxon>Eukaryota</taxon>
        <taxon>Rhodophyta</taxon>
        <taxon>Florideophyceae</taxon>
        <taxon>Rhodymeniophycidae</taxon>
        <taxon>Gigartinales</taxon>
        <taxon>Gigartinaceae</taxon>
        <taxon>Chondrus</taxon>
    </lineage>
</organism>
<dbReference type="CDD" id="cd04496">
    <property type="entry name" value="SSB_OBF"/>
    <property type="match status" value="1"/>
</dbReference>
<dbReference type="PROSITE" id="PS50935">
    <property type="entry name" value="SSB"/>
    <property type="match status" value="1"/>
</dbReference>
<dbReference type="GO" id="GO:0003697">
    <property type="term" value="F:single-stranded DNA binding"/>
    <property type="evidence" value="ECO:0007669"/>
    <property type="project" value="InterPro"/>
</dbReference>
<dbReference type="GO" id="GO:0009295">
    <property type="term" value="C:nucleoid"/>
    <property type="evidence" value="ECO:0007669"/>
    <property type="project" value="TreeGrafter"/>
</dbReference>
<feature type="region of interest" description="Disordered" evidence="3">
    <location>
        <begin position="204"/>
        <end position="246"/>
    </location>
</feature>
<dbReference type="PANTHER" id="PTHR10302">
    <property type="entry name" value="SINGLE-STRANDED DNA-BINDING PROTEIN"/>
    <property type="match status" value="1"/>
</dbReference>
<protein>
    <recommendedName>
        <fullName evidence="6">Single-stranded DNA-binding protein</fullName>
    </recommendedName>
</protein>
<dbReference type="EMBL" id="HG001857">
    <property type="protein sequence ID" value="CDF37642.1"/>
    <property type="molecule type" value="Genomic_DNA"/>
</dbReference>
<evidence type="ECO:0000313" key="4">
    <source>
        <dbReference type="EMBL" id="CDF37642.1"/>
    </source>
</evidence>
<evidence type="ECO:0000256" key="2">
    <source>
        <dbReference type="PROSITE-ProRule" id="PRU00252"/>
    </source>
</evidence>
<proteinExistence type="inferred from homology"/>
<sequence length="246" mass="26881">MVRSTQGFVTCSQFPCSSVFGCSQSQFVPSKCGGPATATFRPVRVRRSALRSSENDIKCSASQPAEVQEDDPNEFDPTAELAPDELELCNNFRADLPLLNRIILTGRLGKDPSLRDISADAKVCNFSLAVTTEYDPDEGRDQDRTSWFDVEAWGSTAEYISKFGKKGMRVGVSGSLNVSSWTGKDGETRESPIVTADSFEILQSRSEQMPTMIDGNDRSTENRSNSQYSAGDTGRGATQNLSDLPF</sequence>
<gene>
    <name evidence="4" type="ORF">CHC_T00005837001</name>
</gene>
<evidence type="ECO:0000256" key="3">
    <source>
        <dbReference type="SAM" id="MobiDB-lite"/>
    </source>
</evidence>
<evidence type="ECO:0008006" key="6">
    <source>
        <dbReference type="Google" id="ProtNLM"/>
    </source>
</evidence>
<feature type="compositionally biased region" description="Polar residues" evidence="3">
    <location>
        <begin position="222"/>
        <end position="246"/>
    </location>
</feature>
<dbReference type="RefSeq" id="XP_005717513.1">
    <property type="nucleotide sequence ID" value="XM_005717456.1"/>
</dbReference>
<dbReference type="GO" id="GO:0006260">
    <property type="term" value="P:DNA replication"/>
    <property type="evidence" value="ECO:0007669"/>
    <property type="project" value="InterPro"/>
</dbReference>
<evidence type="ECO:0000313" key="5">
    <source>
        <dbReference type="Proteomes" id="UP000012073"/>
    </source>
</evidence>
<dbReference type="STRING" id="2769.R7QGJ6"/>
<reference evidence="5" key="1">
    <citation type="journal article" date="2013" name="Proc. Natl. Acad. Sci. U.S.A.">
        <title>Genome structure and metabolic features in the red seaweed Chondrus crispus shed light on evolution of the Archaeplastida.</title>
        <authorList>
            <person name="Collen J."/>
            <person name="Porcel B."/>
            <person name="Carre W."/>
            <person name="Ball S.G."/>
            <person name="Chaparro C."/>
            <person name="Tonon T."/>
            <person name="Barbeyron T."/>
            <person name="Michel G."/>
            <person name="Noel B."/>
            <person name="Valentin K."/>
            <person name="Elias M."/>
            <person name="Artiguenave F."/>
            <person name="Arun A."/>
            <person name="Aury J.M."/>
            <person name="Barbosa-Neto J.F."/>
            <person name="Bothwell J.H."/>
            <person name="Bouget F.Y."/>
            <person name="Brillet L."/>
            <person name="Cabello-Hurtado F."/>
            <person name="Capella-Gutierrez S."/>
            <person name="Charrier B."/>
            <person name="Cladiere L."/>
            <person name="Cock J.M."/>
            <person name="Coelho S.M."/>
            <person name="Colleoni C."/>
            <person name="Czjzek M."/>
            <person name="Da Silva C."/>
            <person name="Delage L."/>
            <person name="Denoeud F."/>
            <person name="Deschamps P."/>
            <person name="Dittami S.M."/>
            <person name="Gabaldon T."/>
            <person name="Gachon C.M."/>
            <person name="Groisillier A."/>
            <person name="Herve C."/>
            <person name="Jabbari K."/>
            <person name="Katinka M."/>
            <person name="Kloareg B."/>
            <person name="Kowalczyk N."/>
            <person name="Labadie K."/>
            <person name="Leblanc C."/>
            <person name="Lopez P.J."/>
            <person name="McLachlan D.H."/>
            <person name="Meslet-Cladiere L."/>
            <person name="Moustafa A."/>
            <person name="Nehr Z."/>
            <person name="Nyvall Collen P."/>
            <person name="Panaud O."/>
            <person name="Partensky F."/>
            <person name="Poulain J."/>
            <person name="Rensing S.A."/>
            <person name="Rousvoal S."/>
            <person name="Samson G."/>
            <person name="Symeonidi A."/>
            <person name="Weissenbach J."/>
            <person name="Zambounis A."/>
            <person name="Wincker P."/>
            <person name="Boyen C."/>
        </authorList>
    </citation>
    <scope>NUCLEOTIDE SEQUENCE [LARGE SCALE GENOMIC DNA]</scope>
    <source>
        <strain evidence="5">cv. Stackhouse</strain>
    </source>
</reference>
<dbReference type="GeneID" id="17325229"/>
<dbReference type="NCBIfam" id="TIGR00621">
    <property type="entry name" value="ssb"/>
    <property type="match status" value="1"/>
</dbReference>
<feature type="region of interest" description="Disordered" evidence="3">
    <location>
        <begin position="54"/>
        <end position="74"/>
    </location>
</feature>
<dbReference type="AlphaFoldDB" id="R7QGJ6"/>
<dbReference type="Pfam" id="PF00436">
    <property type="entry name" value="SSB"/>
    <property type="match status" value="1"/>
</dbReference>
<keyword evidence="5" id="KW-1185">Reference proteome</keyword>
<dbReference type="HAMAP" id="MF_00984">
    <property type="entry name" value="SSB"/>
    <property type="match status" value="1"/>
</dbReference>
<dbReference type="InterPro" id="IPR012340">
    <property type="entry name" value="NA-bd_OB-fold"/>
</dbReference>
<dbReference type="InterPro" id="IPR000424">
    <property type="entry name" value="Primosome_PriB/ssb"/>
</dbReference>
<evidence type="ECO:0000256" key="1">
    <source>
        <dbReference type="ARBA" id="ARBA00023125"/>
    </source>
</evidence>
<name>R7QGJ6_CHOCR</name>
<dbReference type="Gramene" id="CDF37642">
    <property type="protein sequence ID" value="CDF37642"/>
    <property type="gene ID" value="CHC_T00005837001"/>
</dbReference>
<dbReference type="Proteomes" id="UP000012073">
    <property type="component" value="Unassembled WGS sequence"/>
</dbReference>
<dbReference type="SUPFAM" id="SSF50249">
    <property type="entry name" value="Nucleic acid-binding proteins"/>
    <property type="match status" value="1"/>
</dbReference>
<dbReference type="KEGG" id="ccp:CHC_T00005837001"/>
<dbReference type="PANTHER" id="PTHR10302:SF0">
    <property type="entry name" value="SINGLE-STRANDED DNA-BINDING PROTEIN, MITOCHONDRIAL"/>
    <property type="match status" value="1"/>
</dbReference>
<dbReference type="Gene3D" id="2.40.50.140">
    <property type="entry name" value="Nucleic acid-binding proteins"/>
    <property type="match status" value="1"/>
</dbReference>
<dbReference type="InterPro" id="IPR011344">
    <property type="entry name" value="ssDNA-bd"/>
</dbReference>
<accession>R7QGJ6</accession>
<dbReference type="OrthoDB" id="1078367at2759"/>
<keyword evidence="1 2" id="KW-0238">DNA-binding</keyword>